<dbReference type="PIRSF" id="PIRSF032131">
    <property type="entry name" value="UCP032131"/>
    <property type="match status" value="1"/>
</dbReference>
<evidence type="ECO:0000313" key="2">
    <source>
        <dbReference type="Proteomes" id="UP000541347"/>
    </source>
</evidence>
<dbReference type="InterPro" id="IPR009562">
    <property type="entry name" value="DUF1178"/>
</dbReference>
<name>A0ABW9ZTK6_9HYPH</name>
<dbReference type="Pfam" id="PF06676">
    <property type="entry name" value="DUF1178"/>
    <property type="match status" value="1"/>
</dbReference>
<dbReference type="Proteomes" id="UP000541347">
    <property type="component" value="Unassembled WGS sequence"/>
</dbReference>
<keyword evidence="2" id="KW-1185">Reference proteome</keyword>
<dbReference type="RefSeq" id="WP_161678107.1">
    <property type="nucleotide sequence ID" value="NZ_JAABLP010000007.1"/>
</dbReference>
<protein>
    <submittedName>
        <fullName evidence="1">DUF1178 family protein</fullName>
    </submittedName>
</protein>
<evidence type="ECO:0000313" key="1">
    <source>
        <dbReference type="EMBL" id="NBN66030.1"/>
    </source>
</evidence>
<proteinExistence type="predicted"/>
<reference evidence="1 2" key="1">
    <citation type="submission" date="2020-01" db="EMBL/GenBank/DDBJ databases">
        <authorList>
            <person name="Peng S.Y."/>
            <person name="Li J."/>
            <person name="Wang M."/>
            <person name="Wang L."/>
            <person name="Wang C.Q."/>
            <person name="Wang J.R."/>
        </authorList>
    </citation>
    <scope>NUCLEOTIDE SEQUENCE [LARGE SCALE GENOMIC DNA]</scope>
    <source>
        <strain evidence="1 2">XCT-34</strain>
    </source>
</reference>
<dbReference type="EMBL" id="JAABLP010000007">
    <property type="protein sequence ID" value="NBN66030.1"/>
    <property type="molecule type" value="Genomic_DNA"/>
</dbReference>
<organism evidence="1 2">
    <name type="scientific">Pannonibacter tanglangensis</name>
    <dbReference type="NCBI Taxonomy" id="2750084"/>
    <lineage>
        <taxon>Bacteria</taxon>
        <taxon>Pseudomonadati</taxon>
        <taxon>Pseudomonadota</taxon>
        <taxon>Alphaproteobacteria</taxon>
        <taxon>Hyphomicrobiales</taxon>
        <taxon>Stappiaceae</taxon>
        <taxon>Pannonibacter</taxon>
    </lineage>
</organism>
<gene>
    <name evidence="1" type="ORF">GWI71_20260</name>
</gene>
<sequence>MIRYSLLCDNAHGFEAWFRNSGDYDAQSARGLVSCPVCGSPVVTKALMAPAVATAEKREERQQAAAAVAAGPSPAAVPAPEPVTPGGVDGTSSAALIPSDARYAELVGKLRELRAQMTANADYVGSSFAEEARKMHYGETDHRNIYGETNAEDARSLLEEGISILPLPVLPDDRN</sequence>
<accession>A0ABW9ZTK6</accession>
<comment type="caution">
    <text evidence="1">The sequence shown here is derived from an EMBL/GenBank/DDBJ whole genome shotgun (WGS) entry which is preliminary data.</text>
</comment>